<organism evidence="1">
    <name type="scientific">Lepeophtheirus salmonis</name>
    <name type="common">Salmon louse</name>
    <name type="synonym">Caligus salmonis</name>
    <dbReference type="NCBI Taxonomy" id="72036"/>
    <lineage>
        <taxon>Eukaryota</taxon>
        <taxon>Metazoa</taxon>
        <taxon>Ecdysozoa</taxon>
        <taxon>Arthropoda</taxon>
        <taxon>Crustacea</taxon>
        <taxon>Multicrustacea</taxon>
        <taxon>Hexanauplia</taxon>
        <taxon>Copepoda</taxon>
        <taxon>Siphonostomatoida</taxon>
        <taxon>Caligidae</taxon>
        <taxon>Lepeophtheirus</taxon>
    </lineage>
</organism>
<sequence>NLIFWEYSSQIWKGDKSFKKTHTYKHIYCQINIKNHICSSKDCKKQYLVPSKNPSCILKNKIEINSNDNKTESDS</sequence>
<feature type="non-terminal residue" evidence="1">
    <location>
        <position position="1"/>
    </location>
</feature>
<proteinExistence type="predicted"/>
<dbReference type="EMBL" id="HACA01023782">
    <property type="protein sequence ID" value="CDW41143.1"/>
    <property type="molecule type" value="Transcribed_RNA"/>
</dbReference>
<name>A0A0K2US96_LEPSM</name>
<dbReference type="AlphaFoldDB" id="A0A0K2US96"/>
<evidence type="ECO:0000313" key="1">
    <source>
        <dbReference type="EMBL" id="CDW41143.1"/>
    </source>
</evidence>
<reference evidence="1" key="1">
    <citation type="submission" date="2014-05" db="EMBL/GenBank/DDBJ databases">
        <authorList>
            <person name="Chronopoulou M."/>
        </authorList>
    </citation>
    <scope>NUCLEOTIDE SEQUENCE</scope>
    <source>
        <tissue evidence="1">Whole organism</tissue>
    </source>
</reference>
<accession>A0A0K2US96</accession>
<protein>
    <submittedName>
        <fullName evidence="1">Uncharacterized protein</fullName>
    </submittedName>
</protein>